<evidence type="ECO:0000313" key="3">
    <source>
        <dbReference type="Proteomes" id="UP000662572"/>
    </source>
</evidence>
<accession>A0A918QBI4</accession>
<evidence type="ECO:0000313" key="2">
    <source>
        <dbReference type="EMBL" id="GGZ39137.1"/>
    </source>
</evidence>
<protein>
    <submittedName>
        <fullName evidence="2">Uncharacterized protein</fullName>
    </submittedName>
</protein>
<feature type="region of interest" description="Disordered" evidence="1">
    <location>
        <begin position="1"/>
        <end position="57"/>
    </location>
</feature>
<proteinExistence type="predicted"/>
<reference evidence="2" key="2">
    <citation type="submission" date="2020-09" db="EMBL/GenBank/DDBJ databases">
        <authorList>
            <person name="Sun Q."/>
            <person name="Kim S."/>
        </authorList>
    </citation>
    <scope>NUCLEOTIDE SEQUENCE</scope>
    <source>
        <strain evidence="2">KCTC 32296</strain>
    </source>
</reference>
<sequence length="57" mass="6300">MVASVNTQIHLSAPNNRGVSGFVEKPEMAARDARFLSIPEKQSDRFGSTEPENRRGI</sequence>
<feature type="compositionally biased region" description="Basic and acidic residues" evidence="1">
    <location>
        <begin position="24"/>
        <end position="34"/>
    </location>
</feature>
<dbReference type="AlphaFoldDB" id="A0A918QBI4"/>
<reference evidence="2" key="1">
    <citation type="journal article" date="2014" name="Int. J. Syst. Evol. Microbiol.">
        <title>Complete genome sequence of Corynebacterium casei LMG S-19264T (=DSM 44701T), isolated from a smear-ripened cheese.</title>
        <authorList>
            <consortium name="US DOE Joint Genome Institute (JGI-PGF)"/>
            <person name="Walter F."/>
            <person name="Albersmeier A."/>
            <person name="Kalinowski J."/>
            <person name="Ruckert C."/>
        </authorList>
    </citation>
    <scope>NUCLEOTIDE SEQUENCE</scope>
    <source>
        <strain evidence="2">KCTC 32296</strain>
    </source>
</reference>
<feature type="compositionally biased region" description="Polar residues" evidence="1">
    <location>
        <begin position="1"/>
        <end position="18"/>
    </location>
</feature>
<organism evidence="2 3">
    <name type="scientific">Asticcacaulis endophyticus</name>
    <dbReference type="NCBI Taxonomy" id="1395890"/>
    <lineage>
        <taxon>Bacteria</taxon>
        <taxon>Pseudomonadati</taxon>
        <taxon>Pseudomonadota</taxon>
        <taxon>Alphaproteobacteria</taxon>
        <taxon>Caulobacterales</taxon>
        <taxon>Caulobacteraceae</taxon>
        <taxon>Asticcacaulis</taxon>
    </lineage>
</organism>
<dbReference type="EMBL" id="BMZB01000004">
    <property type="protein sequence ID" value="GGZ39137.1"/>
    <property type="molecule type" value="Genomic_DNA"/>
</dbReference>
<dbReference type="Proteomes" id="UP000662572">
    <property type="component" value="Unassembled WGS sequence"/>
</dbReference>
<evidence type="ECO:0000256" key="1">
    <source>
        <dbReference type="SAM" id="MobiDB-lite"/>
    </source>
</evidence>
<name>A0A918QBI4_9CAUL</name>
<comment type="caution">
    <text evidence="2">The sequence shown here is derived from an EMBL/GenBank/DDBJ whole genome shotgun (WGS) entry which is preliminary data.</text>
</comment>
<gene>
    <name evidence="2" type="ORF">GCM10011273_26940</name>
</gene>
<keyword evidence="3" id="KW-1185">Reference proteome</keyword>